<gene>
    <name evidence="1" type="ORF">HPB49_006318</name>
</gene>
<protein>
    <submittedName>
        <fullName evidence="1">Uncharacterized protein</fullName>
    </submittedName>
</protein>
<dbReference type="Proteomes" id="UP000821865">
    <property type="component" value="Chromosome 4"/>
</dbReference>
<comment type="caution">
    <text evidence="1">The sequence shown here is derived from an EMBL/GenBank/DDBJ whole genome shotgun (WGS) entry which is preliminary data.</text>
</comment>
<dbReference type="EMBL" id="CM023473">
    <property type="protein sequence ID" value="KAH7953241.1"/>
    <property type="molecule type" value="Genomic_DNA"/>
</dbReference>
<proteinExistence type="predicted"/>
<evidence type="ECO:0000313" key="1">
    <source>
        <dbReference type="EMBL" id="KAH7953241.1"/>
    </source>
</evidence>
<sequence length="184" mass="21223">MQSSDNHAAATAKPCPVTEKPLATEFRRATCRAAASIINRLWKKQRQKLVYIGLSRCTNPVKFYLTHIDVEFKFHHGLANADPAMTAEFARLDKYRLDTVTWAKQLKELDNKIVECKIDGSQWVLLRERTDKSFPNSFSTAEGVMESIRNPVDKDYLLNFIRQYGWRRKPTDSELMPPPHQVAQ</sequence>
<evidence type="ECO:0000313" key="2">
    <source>
        <dbReference type="Proteomes" id="UP000821865"/>
    </source>
</evidence>
<accession>A0ACB8CVT8</accession>
<organism evidence="1 2">
    <name type="scientific">Dermacentor silvarum</name>
    <name type="common">Tick</name>
    <dbReference type="NCBI Taxonomy" id="543639"/>
    <lineage>
        <taxon>Eukaryota</taxon>
        <taxon>Metazoa</taxon>
        <taxon>Ecdysozoa</taxon>
        <taxon>Arthropoda</taxon>
        <taxon>Chelicerata</taxon>
        <taxon>Arachnida</taxon>
        <taxon>Acari</taxon>
        <taxon>Parasitiformes</taxon>
        <taxon>Ixodida</taxon>
        <taxon>Ixodoidea</taxon>
        <taxon>Ixodidae</taxon>
        <taxon>Rhipicephalinae</taxon>
        <taxon>Dermacentor</taxon>
    </lineage>
</organism>
<keyword evidence="2" id="KW-1185">Reference proteome</keyword>
<name>A0ACB8CVT8_DERSI</name>
<reference evidence="1" key="1">
    <citation type="submission" date="2020-05" db="EMBL/GenBank/DDBJ databases">
        <title>Large-scale comparative analyses of tick genomes elucidate their genetic diversity and vector capacities.</title>
        <authorList>
            <person name="Jia N."/>
            <person name="Wang J."/>
            <person name="Shi W."/>
            <person name="Du L."/>
            <person name="Sun Y."/>
            <person name="Zhan W."/>
            <person name="Jiang J."/>
            <person name="Wang Q."/>
            <person name="Zhang B."/>
            <person name="Ji P."/>
            <person name="Sakyi L.B."/>
            <person name="Cui X."/>
            <person name="Yuan T."/>
            <person name="Jiang B."/>
            <person name="Yang W."/>
            <person name="Lam T.T.-Y."/>
            <person name="Chang Q."/>
            <person name="Ding S."/>
            <person name="Wang X."/>
            <person name="Zhu J."/>
            <person name="Ruan X."/>
            <person name="Zhao L."/>
            <person name="Wei J."/>
            <person name="Que T."/>
            <person name="Du C."/>
            <person name="Cheng J."/>
            <person name="Dai P."/>
            <person name="Han X."/>
            <person name="Huang E."/>
            <person name="Gao Y."/>
            <person name="Liu J."/>
            <person name="Shao H."/>
            <person name="Ye R."/>
            <person name="Li L."/>
            <person name="Wei W."/>
            <person name="Wang X."/>
            <person name="Wang C."/>
            <person name="Yang T."/>
            <person name="Huo Q."/>
            <person name="Li W."/>
            <person name="Guo W."/>
            <person name="Chen H."/>
            <person name="Zhou L."/>
            <person name="Ni X."/>
            <person name="Tian J."/>
            <person name="Zhou Y."/>
            <person name="Sheng Y."/>
            <person name="Liu T."/>
            <person name="Pan Y."/>
            <person name="Xia L."/>
            <person name="Li J."/>
            <person name="Zhao F."/>
            <person name="Cao W."/>
        </authorList>
    </citation>
    <scope>NUCLEOTIDE SEQUENCE</scope>
    <source>
        <strain evidence="1">Dsil-2018</strain>
    </source>
</reference>